<accession>A0A1Y6KVT0</accession>
<feature type="transmembrane region" description="Helical" evidence="8">
    <location>
        <begin position="29"/>
        <end position="49"/>
    </location>
</feature>
<protein>
    <recommendedName>
        <fullName evidence="9">Pycsar effector protein domain-containing protein</fullName>
    </recommendedName>
</protein>
<keyword evidence="2" id="KW-1003">Cell membrane</keyword>
<organism evidence="10 11">
    <name type="scientific">Photobacterium aquimaris</name>
    <dbReference type="NCBI Taxonomy" id="512643"/>
    <lineage>
        <taxon>Bacteria</taxon>
        <taxon>Pseudomonadati</taxon>
        <taxon>Pseudomonadota</taxon>
        <taxon>Gammaproteobacteria</taxon>
        <taxon>Vibrionales</taxon>
        <taxon>Vibrionaceae</taxon>
        <taxon>Photobacterium</taxon>
    </lineage>
</organism>
<gene>
    <name evidence="10" type="ORF">PAQU9191_01524</name>
</gene>
<keyword evidence="7 8" id="KW-0472">Membrane</keyword>
<keyword evidence="3 8" id="KW-0812">Transmembrane</keyword>
<dbReference type="InterPro" id="IPR043760">
    <property type="entry name" value="PycTM_dom"/>
</dbReference>
<keyword evidence="6" id="KW-0051">Antiviral defense</keyword>
<keyword evidence="11" id="KW-1185">Reference proteome</keyword>
<dbReference type="AlphaFoldDB" id="A0A1Y6KVT0"/>
<reference evidence="11" key="1">
    <citation type="submission" date="2017-06" db="EMBL/GenBank/DDBJ databases">
        <authorList>
            <person name="Rodrigo-Torres L."/>
            <person name="Arahal R. D."/>
            <person name="Lucena T."/>
        </authorList>
    </citation>
    <scope>NUCLEOTIDE SEQUENCE [LARGE SCALE GENOMIC DNA]</scope>
    <source>
        <strain evidence="11">type strain: CECT 9192</strain>
    </source>
</reference>
<dbReference type="Pfam" id="PF18967">
    <property type="entry name" value="PycTM"/>
    <property type="match status" value="1"/>
</dbReference>
<evidence type="ECO:0000256" key="7">
    <source>
        <dbReference type="ARBA" id="ARBA00023136"/>
    </source>
</evidence>
<evidence type="ECO:0000256" key="6">
    <source>
        <dbReference type="ARBA" id="ARBA00023118"/>
    </source>
</evidence>
<evidence type="ECO:0000256" key="4">
    <source>
        <dbReference type="ARBA" id="ARBA00022741"/>
    </source>
</evidence>
<dbReference type="GO" id="GO:0051607">
    <property type="term" value="P:defense response to virus"/>
    <property type="evidence" value="ECO:0007669"/>
    <property type="project" value="UniProtKB-KW"/>
</dbReference>
<feature type="domain" description="Pycsar effector protein" evidence="9">
    <location>
        <begin position="11"/>
        <end position="167"/>
    </location>
</feature>
<evidence type="ECO:0000256" key="5">
    <source>
        <dbReference type="ARBA" id="ARBA00022989"/>
    </source>
</evidence>
<sequence length="196" mass="21076">MTDNKITFQLEVLKRHDAHITSANTKSGMILSFGVASLGVLIALMPHFWSLNNGVWYKSTLVIIALTIFVGLLSAIIYSFLALFPNTTPGSRNSLVSFVHTSSFDGGAEAYFQAVKSATDDESLKDLCYQSHTLSVVAAGKFSNVKDAVSAIKVSFLSTLALIVCLIVGSTVEMNLSEKASQVQQPNPKSQVNQNG</sequence>
<dbReference type="RefSeq" id="WP_087820382.1">
    <property type="nucleotide sequence ID" value="NZ_FYAH01000002.1"/>
</dbReference>
<evidence type="ECO:0000259" key="9">
    <source>
        <dbReference type="Pfam" id="PF18967"/>
    </source>
</evidence>
<evidence type="ECO:0000313" key="11">
    <source>
        <dbReference type="Proteomes" id="UP000196485"/>
    </source>
</evidence>
<dbReference type="Proteomes" id="UP000196485">
    <property type="component" value="Unassembled WGS sequence"/>
</dbReference>
<feature type="transmembrane region" description="Helical" evidence="8">
    <location>
        <begin position="151"/>
        <end position="172"/>
    </location>
</feature>
<evidence type="ECO:0000313" key="10">
    <source>
        <dbReference type="EMBL" id="SMY16293.1"/>
    </source>
</evidence>
<dbReference type="EMBL" id="FYAH01000002">
    <property type="protein sequence ID" value="SMY16293.1"/>
    <property type="molecule type" value="Genomic_DNA"/>
</dbReference>
<evidence type="ECO:0000256" key="2">
    <source>
        <dbReference type="ARBA" id="ARBA00022475"/>
    </source>
</evidence>
<evidence type="ECO:0000256" key="3">
    <source>
        <dbReference type="ARBA" id="ARBA00022692"/>
    </source>
</evidence>
<evidence type="ECO:0000256" key="1">
    <source>
        <dbReference type="ARBA" id="ARBA00004236"/>
    </source>
</evidence>
<proteinExistence type="predicted"/>
<feature type="transmembrane region" description="Helical" evidence="8">
    <location>
        <begin position="61"/>
        <end position="84"/>
    </location>
</feature>
<name>A0A1Y6KVT0_9GAMM</name>
<dbReference type="GO" id="GO:0000166">
    <property type="term" value="F:nucleotide binding"/>
    <property type="evidence" value="ECO:0007669"/>
    <property type="project" value="UniProtKB-KW"/>
</dbReference>
<keyword evidence="5 8" id="KW-1133">Transmembrane helix</keyword>
<keyword evidence="4" id="KW-0547">Nucleotide-binding</keyword>
<comment type="subcellular location">
    <subcellularLocation>
        <location evidence="1">Cell membrane</location>
    </subcellularLocation>
</comment>
<dbReference type="GO" id="GO:0005886">
    <property type="term" value="C:plasma membrane"/>
    <property type="evidence" value="ECO:0007669"/>
    <property type="project" value="UniProtKB-SubCell"/>
</dbReference>
<evidence type="ECO:0000256" key="8">
    <source>
        <dbReference type="SAM" id="Phobius"/>
    </source>
</evidence>